<keyword evidence="5" id="KW-1185">Reference proteome</keyword>
<gene>
    <name evidence="4" type="ORF">HNR12_001809</name>
</gene>
<feature type="transmembrane region" description="Helical" evidence="2">
    <location>
        <begin position="175"/>
        <end position="193"/>
    </location>
</feature>
<evidence type="ECO:0000259" key="3">
    <source>
        <dbReference type="Pfam" id="PF01757"/>
    </source>
</evidence>
<dbReference type="AlphaFoldDB" id="A0A853BLZ9"/>
<accession>A0A853BLZ9</accession>
<protein>
    <submittedName>
        <fullName evidence="4">Peptidoglycan/LPS O-acetylase OafA/YrhL</fullName>
    </submittedName>
</protein>
<keyword evidence="2" id="KW-0812">Transmembrane</keyword>
<sequence>MSLESPPSGPVPPGAAPTPVPPPHAAPPGTAPDPASAPAEGGGAARPRLHYLDNLRVALTVLVVLHHVAVTYGNIPVWYYIETAQDPTGGLLDLLAVLNQAFFMGFFFLVSGFFVPGSHDRKGGRGFLRGRLVRLGVPLLAFVLLVRPVVTLGVFQEYADELPYWLFYLVSWNPGPLWFVETLLVFCLVYVLLRRVGARRTAPAAATARGAGRMPGPLAVAGFTAALIVLTALWRLLVPVGSYWPIIGVATPAYLPQYVLLFAVGAMAFRRGWFDRVPPAAGWAALPIAVAGAVTVAITAITGATEAAPLSWPSLLYTAAESVFAVSVIIALLCLFQHRFNRQRAFGRFLSANAYAVYFLHAVVLVGLGYAFAWWDAPAIAKFTVVGALSLPLCWGAAALLRALPGAKRVF</sequence>
<proteinExistence type="predicted"/>
<dbReference type="GO" id="GO:0016747">
    <property type="term" value="F:acyltransferase activity, transferring groups other than amino-acyl groups"/>
    <property type="evidence" value="ECO:0007669"/>
    <property type="project" value="InterPro"/>
</dbReference>
<feature type="transmembrane region" description="Helical" evidence="2">
    <location>
        <begin position="281"/>
        <end position="303"/>
    </location>
</feature>
<organism evidence="4 5">
    <name type="scientific">Streptomonospora nanhaiensis</name>
    <dbReference type="NCBI Taxonomy" id="1323731"/>
    <lineage>
        <taxon>Bacteria</taxon>
        <taxon>Bacillati</taxon>
        <taxon>Actinomycetota</taxon>
        <taxon>Actinomycetes</taxon>
        <taxon>Streptosporangiales</taxon>
        <taxon>Nocardiopsidaceae</taxon>
        <taxon>Streptomonospora</taxon>
    </lineage>
</organism>
<evidence type="ECO:0000256" key="2">
    <source>
        <dbReference type="SAM" id="Phobius"/>
    </source>
</evidence>
<keyword evidence="2" id="KW-0472">Membrane</keyword>
<comment type="caution">
    <text evidence="4">The sequence shown here is derived from an EMBL/GenBank/DDBJ whole genome shotgun (WGS) entry which is preliminary data.</text>
</comment>
<feature type="region of interest" description="Disordered" evidence="1">
    <location>
        <begin position="1"/>
        <end position="43"/>
    </location>
</feature>
<dbReference type="InterPro" id="IPR050623">
    <property type="entry name" value="Glucan_succinyl_AcylTrfase"/>
</dbReference>
<feature type="transmembrane region" description="Helical" evidence="2">
    <location>
        <begin position="315"/>
        <end position="335"/>
    </location>
</feature>
<feature type="transmembrane region" description="Helical" evidence="2">
    <location>
        <begin position="214"/>
        <end position="237"/>
    </location>
</feature>
<reference evidence="4 5" key="1">
    <citation type="submission" date="2020-07" db="EMBL/GenBank/DDBJ databases">
        <title>Sequencing the genomes of 1000 actinobacteria strains.</title>
        <authorList>
            <person name="Klenk H.-P."/>
        </authorList>
    </citation>
    <scope>NUCLEOTIDE SEQUENCE [LARGE SCALE GENOMIC DNA]</scope>
    <source>
        <strain evidence="4 5">DSM 45927</strain>
    </source>
</reference>
<dbReference type="PANTHER" id="PTHR36927">
    <property type="entry name" value="BLR4337 PROTEIN"/>
    <property type="match status" value="1"/>
</dbReference>
<evidence type="ECO:0000256" key="1">
    <source>
        <dbReference type="SAM" id="MobiDB-lite"/>
    </source>
</evidence>
<dbReference type="InterPro" id="IPR002656">
    <property type="entry name" value="Acyl_transf_3_dom"/>
</dbReference>
<feature type="transmembrane region" description="Helical" evidence="2">
    <location>
        <begin position="243"/>
        <end position="269"/>
    </location>
</feature>
<feature type="domain" description="Acyltransferase 3" evidence="3">
    <location>
        <begin position="50"/>
        <end position="397"/>
    </location>
</feature>
<feature type="transmembrane region" description="Helical" evidence="2">
    <location>
        <begin position="55"/>
        <end position="75"/>
    </location>
</feature>
<dbReference type="PANTHER" id="PTHR36927:SF4">
    <property type="entry name" value="BLR5718 PROTEIN"/>
    <property type="match status" value="1"/>
</dbReference>
<evidence type="ECO:0000313" key="5">
    <source>
        <dbReference type="Proteomes" id="UP000575985"/>
    </source>
</evidence>
<feature type="transmembrane region" description="Helical" evidence="2">
    <location>
        <begin position="95"/>
        <end position="115"/>
    </location>
</feature>
<keyword evidence="2" id="KW-1133">Transmembrane helix</keyword>
<dbReference type="Pfam" id="PF01757">
    <property type="entry name" value="Acyl_transf_3"/>
    <property type="match status" value="1"/>
</dbReference>
<feature type="compositionally biased region" description="Pro residues" evidence="1">
    <location>
        <begin position="7"/>
        <end position="31"/>
    </location>
</feature>
<feature type="transmembrane region" description="Helical" evidence="2">
    <location>
        <begin position="379"/>
        <end position="401"/>
    </location>
</feature>
<dbReference type="Proteomes" id="UP000575985">
    <property type="component" value="Unassembled WGS sequence"/>
</dbReference>
<name>A0A853BLZ9_9ACTN</name>
<feature type="transmembrane region" description="Helical" evidence="2">
    <location>
        <begin position="135"/>
        <end position="155"/>
    </location>
</feature>
<dbReference type="RefSeq" id="WP_179767034.1">
    <property type="nucleotide sequence ID" value="NZ_JACCFO010000001.1"/>
</dbReference>
<evidence type="ECO:0000313" key="4">
    <source>
        <dbReference type="EMBL" id="NYI95532.1"/>
    </source>
</evidence>
<dbReference type="EMBL" id="JACCFO010000001">
    <property type="protein sequence ID" value="NYI95532.1"/>
    <property type="molecule type" value="Genomic_DNA"/>
</dbReference>
<feature type="transmembrane region" description="Helical" evidence="2">
    <location>
        <begin position="355"/>
        <end position="373"/>
    </location>
</feature>